<organism evidence="2">
    <name type="scientific">Picea glauca</name>
    <name type="common">White spruce</name>
    <name type="synonym">Pinus glauca</name>
    <dbReference type="NCBI Taxonomy" id="3330"/>
    <lineage>
        <taxon>Eukaryota</taxon>
        <taxon>Viridiplantae</taxon>
        <taxon>Streptophyta</taxon>
        <taxon>Embryophyta</taxon>
        <taxon>Tracheophyta</taxon>
        <taxon>Spermatophyta</taxon>
        <taxon>Pinopsida</taxon>
        <taxon>Pinidae</taxon>
        <taxon>Conifers I</taxon>
        <taxon>Pinales</taxon>
        <taxon>Pinaceae</taxon>
        <taxon>Picea</taxon>
    </lineage>
</organism>
<gene>
    <name evidence="2" type="ORF">ABT39_MTgene969</name>
</gene>
<evidence type="ECO:0000256" key="1">
    <source>
        <dbReference type="SAM" id="MobiDB-lite"/>
    </source>
</evidence>
<geneLocation type="mitochondrion" evidence="2"/>
<evidence type="ECO:0000313" key="2">
    <source>
        <dbReference type="EMBL" id="KUM51123.1"/>
    </source>
</evidence>
<feature type="region of interest" description="Disordered" evidence="1">
    <location>
        <begin position="1"/>
        <end position="38"/>
    </location>
</feature>
<keyword evidence="2" id="KW-0496">Mitochondrion</keyword>
<protein>
    <submittedName>
        <fullName evidence="2">Uncharacterized protein</fullName>
    </submittedName>
</protein>
<proteinExistence type="predicted"/>
<reference evidence="2" key="1">
    <citation type="journal article" date="2015" name="Genome Biol. Evol.">
        <title>Organellar Genomes of White Spruce (Picea glauca): Assembly and Annotation.</title>
        <authorList>
            <person name="Jackman S.D."/>
            <person name="Warren R.L."/>
            <person name="Gibb E.A."/>
            <person name="Vandervalk B.P."/>
            <person name="Mohamadi H."/>
            <person name="Chu J."/>
            <person name="Raymond A."/>
            <person name="Pleasance S."/>
            <person name="Coope R."/>
            <person name="Wildung M.R."/>
            <person name="Ritland C.E."/>
            <person name="Bousquet J."/>
            <person name="Jones S.J."/>
            <person name="Bohlmann J."/>
            <person name="Birol I."/>
        </authorList>
    </citation>
    <scope>NUCLEOTIDE SEQUENCE [LARGE SCALE GENOMIC DNA]</scope>
    <source>
        <tissue evidence="2">Flushing bud</tissue>
    </source>
</reference>
<accession>A0A117NJ77</accession>
<comment type="caution">
    <text evidence="2">The sequence shown here is derived from an EMBL/GenBank/DDBJ whole genome shotgun (WGS) entry which is preliminary data.</text>
</comment>
<name>A0A117NJ77_PICGL</name>
<sequence length="38" mass="4335">MSNWSVTIGGWKLKGATPRNNEAPRIGMARTWPHPMER</sequence>
<dbReference type="EMBL" id="LKAM01000001">
    <property type="protein sequence ID" value="KUM51123.1"/>
    <property type="molecule type" value="Genomic_DNA"/>
</dbReference>
<dbReference type="AlphaFoldDB" id="A0A117NJ77"/>